<keyword evidence="6" id="KW-0479">Metal-binding</keyword>
<keyword evidence="5" id="KW-0235">DNA replication</keyword>
<evidence type="ECO:0000313" key="15">
    <source>
        <dbReference type="Proteomes" id="UP000001558"/>
    </source>
</evidence>
<feature type="compositionally biased region" description="Low complexity" evidence="12">
    <location>
        <begin position="600"/>
        <end position="610"/>
    </location>
</feature>
<name>A3QF53_SHELP</name>
<dbReference type="PANTHER" id="PTHR11669:SF0">
    <property type="entry name" value="PROTEIN STICHEL-LIKE 2"/>
    <property type="match status" value="1"/>
</dbReference>
<dbReference type="InterPro" id="IPR022754">
    <property type="entry name" value="DNA_pol_III_gamma-3"/>
</dbReference>
<protein>
    <recommendedName>
        <fullName evidence="2">DNA-directed DNA polymerase</fullName>
        <ecNumber evidence="2">2.7.7.7</ecNumber>
    </recommendedName>
</protein>
<feature type="compositionally biased region" description="Acidic residues" evidence="12">
    <location>
        <begin position="892"/>
        <end position="912"/>
    </location>
</feature>
<keyword evidence="7" id="KW-0547">Nucleotide-binding</keyword>
<feature type="compositionally biased region" description="Polar residues" evidence="12">
    <location>
        <begin position="583"/>
        <end position="599"/>
    </location>
</feature>
<dbReference type="InterPro" id="IPR045085">
    <property type="entry name" value="HLD_clamp_pol_III_gamma_tau"/>
</dbReference>
<evidence type="ECO:0000313" key="14">
    <source>
        <dbReference type="EMBL" id="ABO24101.1"/>
    </source>
</evidence>
<evidence type="ECO:0000256" key="10">
    <source>
        <dbReference type="ARBA" id="ARBA00022932"/>
    </source>
</evidence>
<dbReference type="PRINTS" id="PR00300">
    <property type="entry name" value="CLPPROTEASEA"/>
</dbReference>
<dbReference type="InterPro" id="IPR012763">
    <property type="entry name" value="DNA_pol_III_sug/sutau_N"/>
</dbReference>
<dbReference type="FunFam" id="1.20.272.10:FF:000003">
    <property type="entry name" value="DNA polymerase III subunit gamma/tau"/>
    <property type="match status" value="1"/>
</dbReference>
<dbReference type="Gene3D" id="1.20.272.10">
    <property type="match status" value="1"/>
</dbReference>
<comment type="catalytic activity">
    <reaction evidence="11">
        <text>DNA(n) + a 2'-deoxyribonucleoside 5'-triphosphate = DNA(n+1) + diphosphate</text>
        <dbReference type="Rhea" id="RHEA:22508"/>
        <dbReference type="Rhea" id="RHEA-COMP:17339"/>
        <dbReference type="Rhea" id="RHEA-COMP:17340"/>
        <dbReference type="ChEBI" id="CHEBI:33019"/>
        <dbReference type="ChEBI" id="CHEBI:61560"/>
        <dbReference type="ChEBI" id="CHEBI:173112"/>
        <dbReference type="EC" id="2.7.7.7"/>
    </reaction>
</comment>
<feature type="compositionally biased region" description="Basic and acidic residues" evidence="12">
    <location>
        <begin position="710"/>
        <end position="719"/>
    </location>
</feature>
<feature type="region of interest" description="Disordered" evidence="12">
    <location>
        <begin position="706"/>
        <end position="878"/>
    </location>
</feature>
<dbReference type="Proteomes" id="UP000001558">
    <property type="component" value="Chromosome"/>
</dbReference>
<dbReference type="CDD" id="cd00009">
    <property type="entry name" value="AAA"/>
    <property type="match status" value="1"/>
</dbReference>
<evidence type="ECO:0000256" key="7">
    <source>
        <dbReference type="ARBA" id="ARBA00022741"/>
    </source>
</evidence>
<evidence type="ECO:0000256" key="9">
    <source>
        <dbReference type="ARBA" id="ARBA00022840"/>
    </source>
</evidence>
<feature type="region of interest" description="Disordered" evidence="12">
    <location>
        <begin position="892"/>
        <end position="944"/>
    </location>
</feature>
<dbReference type="SMART" id="SM00382">
    <property type="entry name" value="AAA"/>
    <property type="match status" value="1"/>
</dbReference>
<dbReference type="InterPro" id="IPR003593">
    <property type="entry name" value="AAA+_ATPase"/>
</dbReference>
<accession>A3QF53</accession>
<dbReference type="SUPFAM" id="SSF48019">
    <property type="entry name" value="post-AAA+ oligomerization domain-like"/>
    <property type="match status" value="1"/>
</dbReference>
<feature type="compositionally biased region" description="Polar residues" evidence="12">
    <location>
        <begin position="629"/>
        <end position="660"/>
    </location>
</feature>
<dbReference type="FunFam" id="1.10.8.60:FF:000013">
    <property type="entry name" value="DNA polymerase III subunit gamma/tau"/>
    <property type="match status" value="1"/>
</dbReference>
<dbReference type="InterPro" id="IPR050238">
    <property type="entry name" value="DNA_Rep/Repair_Clamp_Loader"/>
</dbReference>
<dbReference type="NCBIfam" id="NF005942">
    <property type="entry name" value="PRK07994.1"/>
    <property type="match status" value="1"/>
</dbReference>
<dbReference type="RefSeq" id="WP_011866033.1">
    <property type="nucleotide sequence ID" value="NC_009092.1"/>
</dbReference>
<evidence type="ECO:0000256" key="2">
    <source>
        <dbReference type="ARBA" id="ARBA00012417"/>
    </source>
</evidence>
<keyword evidence="8" id="KW-0862">Zinc</keyword>
<feature type="region of interest" description="Disordered" evidence="12">
    <location>
        <begin position="501"/>
        <end position="683"/>
    </location>
</feature>
<dbReference type="SUPFAM" id="SSF52540">
    <property type="entry name" value="P-loop containing nucleoside triphosphate hydrolases"/>
    <property type="match status" value="1"/>
</dbReference>
<dbReference type="InterPro" id="IPR027417">
    <property type="entry name" value="P-loop_NTPase"/>
</dbReference>
<dbReference type="HOGENOM" id="CLU_006229_6_0_6"/>
<dbReference type="InterPro" id="IPR021029">
    <property type="entry name" value="DNA_pol_III_tau_dom-5"/>
</dbReference>
<proteinExistence type="inferred from homology"/>
<feature type="region of interest" description="Disordered" evidence="12">
    <location>
        <begin position="377"/>
        <end position="426"/>
    </location>
</feature>
<evidence type="ECO:0000259" key="13">
    <source>
        <dbReference type="SMART" id="SM00382"/>
    </source>
</evidence>
<dbReference type="EC" id="2.7.7.7" evidence="2"/>
<dbReference type="EMBL" id="CP000606">
    <property type="protein sequence ID" value="ABO24101.1"/>
    <property type="molecule type" value="Genomic_DNA"/>
</dbReference>
<dbReference type="Gene3D" id="3.40.50.300">
    <property type="entry name" value="P-loop containing nucleotide triphosphate hydrolases"/>
    <property type="match status" value="1"/>
</dbReference>
<evidence type="ECO:0000256" key="4">
    <source>
        <dbReference type="ARBA" id="ARBA00022695"/>
    </source>
</evidence>
<gene>
    <name evidence="14" type="ordered locus">Shew_2235</name>
</gene>
<dbReference type="NCBIfam" id="TIGR02397">
    <property type="entry name" value="dnaX_nterm"/>
    <property type="match status" value="1"/>
</dbReference>
<evidence type="ECO:0000256" key="5">
    <source>
        <dbReference type="ARBA" id="ARBA00022705"/>
    </source>
</evidence>
<dbReference type="NCBIfam" id="NF004046">
    <property type="entry name" value="PRK05563.1"/>
    <property type="match status" value="1"/>
</dbReference>
<dbReference type="KEGG" id="slo:Shew_2235"/>
<dbReference type="GO" id="GO:0003887">
    <property type="term" value="F:DNA-directed DNA polymerase activity"/>
    <property type="evidence" value="ECO:0007669"/>
    <property type="project" value="UniProtKB-KW"/>
</dbReference>
<evidence type="ECO:0000256" key="3">
    <source>
        <dbReference type="ARBA" id="ARBA00022679"/>
    </source>
</evidence>
<keyword evidence="9" id="KW-0067">ATP-binding</keyword>
<dbReference type="InterPro" id="IPR008921">
    <property type="entry name" value="DNA_pol3_clamp-load_cplx_C"/>
</dbReference>
<dbReference type="STRING" id="323850.Shew_2235"/>
<feature type="compositionally biased region" description="Polar residues" evidence="12">
    <location>
        <begin position="815"/>
        <end position="828"/>
    </location>
</feature>
<feature type="compositionally biased region" description="Acidic residues" evidence="12">
    <location>
        <begin position="611"/>
        <end position="621"/>
    </location>
</feature>
<keyword evidence="4 14" id="KW-0548">Nucleotidyltransferase</keyword>
<dbReference type="CDD" id="cd18137">
    <property type="entry name" value="HLD_clamp_pol_III_gamma_tau"/>
    <property type="match status" value="1"/>
</dbReference>
<dbReference type="OrthoDB" id="9810148at2"/>
<dbReference type="InterPro" id="IPR001270">
    <property type="entry name" value="ClpA/B"/>
</dbReference>
<feature type="domain" description="AAA+ ATPase" evidence="13">
    <location>
        <begin position="37"/>
        <end position="178"/>
    </location>
</feature>
<feature type="compositionally biased region" description="Polar residues" evidence="12">
    <location>
        <begin position="773"/>
        <end position="788"/>
    </location>
</feature>
<evidence type="ECO:0000256" key="6">
    <source>
        <dbReference type="ARBA" id="ARBA00022723"/>
    </source>
</evidence>
<dbReference type="Pfam" id="PF13177">
    <property type="entry name" value="DNA_pol3_delta2"/>
    <property type="match status" value="1"/>
</dbReference>
<dbReference type="GO" id="GO:0046872">
    <property type="term" value="F:metal ion binding"/>
    <property type="evidence" value="ECO:0007669"/>
    <property type="project" value="UniProtKB-KW"/>
</dbReference>
<dbReference type="GO" id="GO:0003677">
    <property type="term" value="F:DNA binding"/>
    <property type="evidence" value="ECO:0007669"/>
    <property type="project" value="InterPro"/>
</dbReference>
<sequence length="1113" mass="119130">MSYQVLARKWRPATFEQVVGQSHVLHALTNALSQNRLHHAYLFTGTRGVGKTSLARLFAKGLNCEQGVTATPCGQCASCVEIAQGRFVDLIEVDAASRTKVDDTRELLDNVQYRPTRGRFKVYLIDEVHMLSRSSFNALLKTLEEPPEHVKFLLATTDPQRLPVTVLSRCLQFNLKSLTLDEICVQLGHILAQEQVGYDDGAVKLLAKAANGSMRDALSLTDQAIAFGAGQVRLTQVQTMLGTIDEHHVIVLLKALCDGDVDLLMKVTGDVLSFGADPHEVLRSLLELLHQITLTQFAPSAAQLSQYAEQIKAFAKQLRPEQVQLYYQLLLNGRQDLPHAPDPKSGLEMALLRAIAFVPEAPVQRWMGEAGSEILLPDTPLPELGKGEDVAPTSARPDGTVKPVKPAESVLNSQAEAEVEDKAEVEEKAKVEASNEASVAMLSDAQASTAEQTNKLSDTDGPFEANLVAVDLVEADSTEKDALEEDEGALDLFAEQQLILSQAQSKGHSPELSAELSTNHSPEPSPEPESSPEPSPQETSSANKSPVSEASAESKVDASTSAATAQGGEAALSTEPKMPAESVEQTASIAEQASSSADESGSFYDDLYFSSDDDESGDPSDYEAYLAYQQGQDSQASGDISSSAATRPVDNSAQVSSAPVNENAPLGGLTPDTGLASEDTTPNLLEDDLLDAVLNARQSLLSDLEEDAAKEDAAKESASKKPLVGAKKPGANQAQASSEQQAGEENKSGAEPYVPPKRPEQAALSVETAPSGEATSQSFGETAQNAQDNALIVEAVSNTAVTNEAGKTEHGTKAPETQHNYSAQQPNAYLNDEDRPPWVSPEPSLQAVTAPSDEVPNLAGQVDTQSESHARADAAAQIEQGLDELSLEDQSLDDQSLDDQSLDDQSSEDLNSDDQGSNESGAFGNHPVQSPAAQEVSAPSAVTEPVSQTTQVAFVADEITGHDTDLKWYRLMSALEIGGRVRQLAVNAVCKAFSEPLPLVLKPNQKHLAAPGAISQLEDALSKALGGSCQVAFSVGVEPERETPLEIRQRFHRELLEQAHQGLLQDENIQWLTQVMQAEMEPDSLSYLPELLGKRGQTIALIDKSNFVATEES</sequence>
<dbReference type="FunFam" id="3.40.50.300:FF:000014">
    <property type="entry name" value="DNA polymerase III subunit gamma/tau"/>
    <property type="match status" value="1"/>
</dbReference>
<dbReference type="Gene3D" id="3.30.300.150">
    <property type="entry name" value="DNA polymerase III, tau subunit, domain V"/>
    <property type="match status" value="1"/>
</dbReference>
<dbReference type="GO" id="GO:0009360">
    <property type="term" value="C:DNA polymerase III complex"/>
    <property type="evidence" value="ECO:0007669"/>
    <property type="project" value="InterPro"/>
</dbReference>
<feature type="compositionally biased region" description="Low complexity" evidence="12">
    <location>
        <begin position="730"/>
        <end position="743"/>
    </location>
</feature>
<dbReference type="Pfam" id="PF12169">
    <property type="entry name" value="DNA_pol3_gamma3"/>
    <property type="match status" value="1"/>
</dbReference>
<dbReference type="AlphaFoldDB" id="A3QF53"/>
<organism evidence="14 15">
    <name type="scientific">Shewanella loihica (strain ATCC BAA-1088 / PV-4)</name>
    <dbReference type="NCBI Taxonomy" id="323850"/>
    <lineage>
        <taxon>Bacteria</taxon>
        <taxon>Pseudomonadati</taxon>
        <taxon>Pseudomonadota</taxon>
        <taxon>Gammaproteobacteria</taxon>
        <taxon>Alteromonadales</taxon>
        <taxon>Shewanellaceae</taxon>
        <taxon>Shewanella</taxon>
    </lineage>
</organism>
<comment type="similarity">
    <text evidence="1">Belongs to the DnaX/STICHEL family.</text>
</comment>
<feature type="compositionally biased region" description="Pro residues" evidence="12">
    <location>
        <begin position="523"/>
        <end position="535"/>
    </location>
</feature>
<evidence type="ECO:0000256" key="12">
    <source>
        <dbReference type="SAM" id="MobiDB-lite"/>
    </source>
</evidence>
<dbReference type="NCBIfam" id="NF011511">
    <property type="entry name" value="PRK14949.1"/>
    <property type="match status" value="1"/>
</dbReference>
<keyword evidence="10" id="KW-0239">DNA-directed DNA polymerase</keyword>
<dbReference type="Pfam" id="PF22608">
    <property type="entry name" value="DNAX_ATPase_lid"/>
    <property type="match status" value="1"/>
</dbReference>
<dbReference type="GO" id="GO:0006261">
    <property type="term" value="P:DNA-templated DNA replication"/>
    <property type="evidence" value="ECO:0007669"/>
    <property type="project" value="TreeGrafter"/>
</dbReference>
<dbReference type="Gene3D" id="1.10.8.60">
    <property type="match status" value="1"/>
</dbReference>
<keyword evidence="15" id="KW-1185">Reference proteome</keyword>
<dbReference type="PANTHER" id="PTHR11669">
    <property type="entry name" value="REPLICATION FACTOR C / DNA POLYMERASE III GAMMA-TAU SUBUNIT"/>
    <property type="match status" value="1"/>
</dbReference>
<dbReference type="eggNOG" id="COG2812">
    <property type="taxonomic scope" value="Bacteria"/>
</dbReference>
<dbReference type="GO" id="GO:0005524">
    <property type="term" value="F:ATP binding"/>
    <property type="evidence" value="ECO:0007669"/>
    <property type="project" value="UniProtKB-KW"/>
</dbReference>
<keyword evidence="3 14" id="KW-0808">Transferase</keyword>
<dbReference type="InterPro" id="IPR038249">
    <property type="entry name" value="PolIII_tau_V_sf"/>
</dbReference>
<evidence type="ECO:0000256" key="8">
    <source>
        <dbReference type="ARBA" id="ARBA00022833"/>
    </source>
</evidence>
<dbReference type="Pfam" id="PF12170">
    <property type="entry name" value="DNA_pol3_tau_5"/>
    <property type="match status" value="1"/>
</dbReference>
<reference evidence="14 15" key="1">
    <citation type="submission" date="2007-03" db="EMBL/GenBank/DDBJ databases">
        <title>Complete sequence of Shewanella loihica PV-4.</title>
        <authorList>
            <consortium name="US DOE Joint Genome Institute"/>
            <person name="Copeland A."/>
            <person name="Lucas S."/>
            <person name="Lapidus A."/>
            <person name="Barry K."/>
            <person name="Detter J.C."/>
            <person name="Glavina del Rio T."/>
            <person name="Hammon N."/>
            <person name="Israni S."/>
            <person name="Dalin E."/>
            <person name="Tice H."/>
            <person name="Pitluck S."/>
            <person name="Chain P."/>
            <person name="Malfatti S."/>
            <person name="Shin M."/>
            <person name="Vergez L."/>
            <person name="Schmutz J."/>
            <person name="Larimer F."/>
            <person name="Land M."/>
            <person name="Hauser L."/>
            <person name="Kyrpides N."/>
            <person name="Mikhailova N."/>
            <person name="Romine M.F."/>
            <person name="Serres G."/>
            <person name="Fredrickson J."/>
            <person name="Tiedje J."/>
            <person name="Richardson P."/>
        </authorList>
    </citation>
    <scope>NUCLEOTIDE SEQUENCE [LARGE SCALE GENOMIC DNA]</scope>
    <source>
        <strain evidence="15">ATCC BAA-1088 / PV-4</strain>
    </source>
</reference>
<evidence type="ECO:0000256" key="11">
    <source>
        <dbReference type="ARBA" id="ARBA00049244"/>
    </source>
</evidence>
<evidence type="ECO:0000256" key="1">
    <source>
        <dbReference type="ARBA" id="ARBA00006360"/>
    </source>
</evidence>